<protein>
    <submittedName>
        <fullName evidence="1">Uncharacterized protein</fullName>
    </submittedName>
</protein>
<organism evidence="1">
    <name type="scientific">bioreactor metagenome</name>
    <dbReference type="NCBI Taxonomy" id="1076179"/>
    <lineage>
        <taxon>unclassified sequences</taxon>
        <taxon>metagenomes</taxon>
        <taxon>ecological metagenomes</taxon>
    </lineage>
</organism>
<proteinExistence type="predicted"/>
<dbReference type="EMBL" id="VSSQ01145140">
    <property type="protein sequence ID" value="MPN64369.1"/>
    <property type="molecule type" value="Genomic_DNA"/>
</dbReference>
<gene>
    <name evidence="1" type="ORF">SDC9_212141</name>
</gene>
<comment type="caution">
    <text evidence="1">The sequence shown here is derived from an EMBL/GenBank/DDBJ whole genome shotgun (WGS) entry which is preliminary data.</text>
</comment>
<evidence type="ECO:0000313" key="1">
    <source>
        <dbReference type="EMBL" id="MPN64369.1"/>
    </source>
</evidence>
<name>A0A645JNN2_9ZZZZ</name>
<accession>A0A645JNN2</accession>
<dbReference type="AlphaFoldDB" id="A0A645JNN2"/>
<sequence length="141" mass="15171">MRLAHAEPGVVGVFVPVMPDHVRHRQQGTEKEFRRAGPLRLGAQTLAGAVFARQPAVQPQKGPFGNHHRAAGQAVNPVKLLTHASFAVDPELVAVKIGDRILVEGDDIAVFPRRLPDSGVRRADAGETAAEQHVIGIEFAE</sequence>
<reference evidence="1" key="1">
    <citation type="submission" date="2019-08" db="EMBL/GenBank/DDBJ databases">
        <authorList>
            <person name="Kucharzyk K."/>
            <person name="Murdoch R.W."/>
            <person name="Higgins S."/>
            <person name="Loffler F."/>
        </authorList>
    </citation>
    <scope>NUCLEOTIDE SEQUENCE</scope>
</reference>